<feature type="repeat" description="WD" evidence="3">
    <location>
        <begin position="245"/>
        <end position="287"/>
    </location>
</feature>
<feature type="compositionally biased region" description="Low complexity" evidence="4">
    <location>
        <begin position="608"/>
        <end position="625"/>
    </location>
</feature>
<evidence type="ECO:0000256" key="3">
    <source>
        <dbReference type="PROSITE-ProRule" id="PRU00221"/>
    </source>
</evidence>
<sequence length="1503" mass="164155">MEDRTEIPDQPRFLPVNLPGSILSRRTIEGSDRDAHTHRELPILKRSATTSGNSRSRSIRYGEAEAPMQALNAGASSAHWGAAGGPGAPGSSSTSASSGRRPSLLSAQGVRRAVTTAGTSSASSESHYAGDISVVGPDSPEDPTDFRRSLEINMKDLVGDAVGNMSISPSSRDIVLAARKGLFIIDLENPLEVPRFLPQGGTWDVADVQWNPHPARSQYIVSTSSEKMLIWNLNLTGKTSIEHILRSHYRAITDFNWHTTESDVVASTGIDSWIFVWDLRTPQKPVYGLSAFKDSGTQVKWNRHDGNFLASAHGNEVLIWDRRKGSLPMSRILAHNSKIYGIDWSHHLRNEIVTCSLDKTIKTWDTNNSHAPNSCIQTDYPVWRARNLPFGQGVLSLPQRGETRLEMFARGESPKLVETFDGHSDVVKEFVWRKGAPDEFQLITWSKDRTLRFWPVSADTMQKVGYSPEVIRGRSQLRLDREPTISYRNPPLVQQFLPILSAPIGNRSILAEVRAGAPPRSSNLITQPHLGSSARATPAEGTSQLTPTLADTQPIAITGPPAITRNRGGTMSRGPVTGKSVAHMDAFAWLSNVKVGNKRGGSSGGGSAEPESSSSSRLNSASRAPSRTRDESESVSRQRSASRSRGGEERRDGPDNSQSLQDEITTVLNKLASSKIKLEKIDLSKKRTCTLGLHGPWGERSSVFVRVTFTFPSKYPQAGHPEGTPAVELEKSPLISFQNRAFILKHLRAISERKRPCLEACLRFLLYMEEDLESMQPSMDSESSDDERDVQDPNFKGAKKEVTLSILRNHKNLAEPRTSQGTFGPNGELICFFRAPPRMVLLRGIADPTSPKASPGEEAPPSASEQRPQQTQQQSRLFQSPALVSDAIRQLSLAAKDRTVLPLDPRKPETDFNILRTMTNLLTASQHKMRRESIASNGGPMSKNNYSLLPTRRSNVFLMDTTRFSGPDKVVAEEYDLSAVSLFELCEKNAGVARERKRFDHERVFRIVQALLKVPVIAKEEESGQIQEEVDDSFASDLLAIGIIMQIYTDLALNKDIQMLAMLSIIVLQTPHGSAKSHPGILKLPIPIPSTVRSSQELLGHGLGRLAPIKTTGFDYFSLARSINNMPSPMSPAWPGSAVTGGTPSPVGGGGMGLPPPAAPSVASSNSSRGSWSSLFNTGSMRQFMNGVQDSLKDGLTTPILEGPLNIGDPQLPKISEKGPLKLTRDLSGGSGGSDRGSGGAAEVANFNLVLNGRRKRMRKEASMHSLASNSTGGSAMSRSWNESAGPRPKPVSFSSAGNRKGVGKVQDAGGAGAPHQEKRMVVFEPSVMEETPPPLFAAAIITQMRRHVLVYAELLFRWELYIKRLEILNSVQVMPEIRRDKDGRHEGHVHQHRIGLTRMCRRPDCRMLLDPTLHVCVHCGTPAPPPACTICRLPVKGLSRSCLRCYHVTHISCWDSLGVPICPTGCGCFCDGEDAGDYTRPSTRLGMSPPTNTLLLSTLAAA</sequence>
<dbReference type="InterPro" id="IPR036322">
    <property type="entry name" value="WD40_repeat_dom_sf"/>
</dbReference>
<dbReference type="OrthoDB" id="311712at2759"/>
<dbReference type="GO" id="GO:1904263">
    <property type="term" value="P:positive regulation of TORC1 signaling"/>
    <property type="evidence" value="ECO:0007669"/>
    <property type="project" value="TreeGrafter"/>
</dbReference>
<dbReference type="PROSITE" id="PS50294">
    <property type="entry name" value="WD_REPEATS_REGION"/>
    <property type="match status" value="1"/>
</dbReference>
<dbReference type="InterPro" id="IPR001680">
    <property type="entry name" value="WD40_rpt"/>
</dbReference>
<reference evidence="6 7" key="1">
    <citation type="submission" date="2020-07" db="EMBL/GenBank/DDBJ databases">
        <title>Comparative genomics of pyrophilous fungi reveals a link between fire events and developmental genes.</title>
        <authorList>
            <consortium name="DOE Joint Genome Institute"/>
            <person name="Steindorff A.S."/>
            <person name="Carver A."/>
            <person name="Calhoun S."/>
            <person name="Stillman K."/>
            <person name="Liu H."/>
            <person name="Lipzen A."/>
            <person name="Pangilinan J."/>
            <person name="Labutti K."/>
            <person name="Bruns T.D."/>
            <person name="Grigoriev I.V."/>
        </authorList>
    </citation>
    <scope>NUCLEOTIDE SEQUENCE [LARGE SCALE GENOMIC DNA]</scope>
    <source>
        <strain evidence="6 7">CBS 144469</strain>
    </source>
</reference>
<dbReference type="EMBL" id="JACGCI010000017">
    <property type="protein sequence ID" value="KAF6758880.1"/>
    <property type="molecule type" value="Genomic_DNA"/>
</dbReference>
<dbReference type="GO" id="GO:0035859">
    <property type="term" value="C:Seh1-associated complex"/>
    <property type="evidence" value="ECO:0007669"/>
    <property type="project" value="TreeGrafter"/>
</dbReference>
<dbReference type="InterPro" id="IPR019775">
    <property type="entry name" value="WD40_repeat_CS"/>
</dbReference>
<feature type="compositionally biased region" description="Basic and acidic residues" evidence="4">
    <location>
        <begin position="26"/>
        <end position="43"/>
    </location>
</feature>
<dbReference type="PROSITE" id="PS00678">
    <property type="entry name" value="WD_REPEATS_1"/>
    <property type="match status" value="2"/>
</dbReference>
<feature type="region of interest" description="Disordered" evidence="4">
    <location>
        <begin position="775"/>
        <end position="796"/>
    </location>
</feature>
<dbReference type="PANTHER" id="PTHR46170:SF1">
    <property type="entry name" value="GATOR COMPLEX PROTEIN WDR59"/>
    <property type="match status" value="1"/>
</dbReference>
<feature type="compositionally biased region" description="Polar residues" evidence="4">
    <location>
        <begin position="540"/>
        <end position="551"/>
    </location>
</feature>
<gene>
    <name evidence="6" type="ORF">DFP72DRAFT_163267</name>
</gene>
<evidence type="ECO:0000256" key="4">
    <source>
        <dbReference type="SAM" id="MobiDB-lite"/>
    </source>
</evidence>
<organism evidence="6 7">
    <name type="scientific">Ephemerocybe angulata</name>
    <dbReference type="NCBI Taxonomy" id="980116"/>
    <lineage>
        <taxon>Eukaryota</taxon>
        <taxon>Fungi</taxon>
        <taxon>Dikarya</taxon>
        <taxon>Basidiomycota</taxon>
        <taxon>Agaricomycotina</taxon>
        <taxon>Agaricomycetes</taxon>
        <taxon>Agaricomycetidae</taxon>
        <taxon>Agaricales</taxon>
        <taxon>Agaricineae</taxon>
        <taxon>Psathyrellaceae</taxon>
        <taxon>Ephemerocybe</taxon>
    </lineage>
</organism>
<feature type="repeat" description="WD" evidence="3">
    <location>
        <begin position="332"/>
        <end position="374"/>
    </location>
</feature>
<feature type="compositionally biased region" description="Polar residues" evidence="4">
    <location>
        <begin position="47"/>
        <end position="56"/>
    </location>
</feature>
<dbReference type="Pfam" id="PF00400">
    <property type="entry name" value="WD40"/>
    <property type="match status" value="1"/>
</dbReference>
<feature type="domain" description="WDR59/RTC1-like RING zinc finger" evidence="5">
    <location>
        <begin position="1428"/>
        <end position="1471"/>
    </location>
</feature>
<protein>
    <submittedName>
        <fullName evidence="6">Vacuolar membrane protein</fullName>
    </submittedName>
</protein>
<dbReference type="Proteomes" id="UP000521943">
    <property type="component" value="Unassembled WGS sequence"/>
</dbReference>
<feature type="region of interest" description="Disordered" evidence="4">
    <location>
        <begin position="77"/>
        <end position="143"/>
    </location>
</feature>
<feature type="region of interest" description="Disordered" evidence="4">
    <location>
        <begin position="23"/>
        <end position="65"/>
    </location>
</feature>
<feature type="compositionally biased region" description="Polar residues" evidence="4">
    <location>
        <begin position="520"/>
        <end position="530"/>
    </location>
</feature>
<feature type="region of interest" description="Disordered" evidence="4">
    <location>
        <begin position="1259"/>
        <end position="1318"/>
    </location>
</feature>
<evidence type="ECO:0000313" key="6">
    <source>
        <dbReference type="EMBL" id="KAF6758880.1"/>
    </source>
</evidence>
<dbReference type="GO" id="GO:0034198">
    <property type="term" value="P:cellular response to amino acid starvation"/>
    <property type="evidence" value="ECO:0007669"/>
    <property type="project" value="TreeGrafter"/>
</dbReference>
<evidence type="ECO:0000256" key="1">
    <source>
        <dbReference type="ARBA" id="ARBA00022574"/>
    </source>
</evidence>
<dbReference type="InterPro" id="IPR049567">
    <property type="entry name" value="WDR59-like"/>
</dbReference>
<dbReference type="Pfam" id="PF17120">
    <property type="entry name" value="zf-RING_16"/>
    <property type="match status" value="1"/>
</dbReference>
<feature type="compositionally biased region" description="Low complexity" evidence="4">
    <location>
        <begin position="1160"/>
        <end position="1171"/>
    </location>
</feature>
<feature type="region of interest" description="Disordered" evidence="4">
    <location>
        <begin position="596"/>
        <end position="661"/>
    </location>
</feature>
<dbReference type="GO" id="GO:0005774">
    <property type="term" value="C:vacuolar membrane"/>
    <property type="evidence" value="ECO:0007669"/>
    <property type="project" value="TreeGrafter"/>
</dbReference>
<dbReference type="SUPFAM" id="SSF50978">
    <property type="entry name" value="WD40 repeat-like"/>
    <property type="match status" value="1"/>
</dbReference>
<dbReference type="GO" id="GO:0035591">
    <property type="term" value="F:signaling adaptor activity"/>
    <property type="evidence" value="ECO:0007669"/>
    <property type="project" value="TreeGrafter"/>
</dbReference>
<keyword evidence="2" id="KW-0677">Repeat</keyword>
<feature type="compositionally biased region" description="Low complexity" evidence="4">
    <location>
        <begin position="89"/>
        <end position="99"/>
    </location>
</feature>
<dbReference type="CDD" id="cd16488">
    <property type="entry name" value="mRING-H2-C3H3C2_Mio-like"/>
    <property type="match status" value="1"/>
</dbReference>
<keyword evidence="1 3" id="KW-0853">WD repeat</keyword>
<proteinExistence type="predicted"/>
<evidence type="ECO:0000259" key="5">
    <source>
        <dbReference type="Pfam" id="PF17120"/>
    </source>
</evidence>
<dbReference type="Gene3D" id="2.130.10.10">
    <property type="entry name" value="YVTN repeat-like/Quinoprotein amine dehydrogenase"/>
    <property type="match status" value="1"/>
</dbReference>
<feature type="compositionally biased region" description="Gly residues" evidence="4">
    <location>
        <begin position="598"/>
        <end position="607"/>
    </location>
</feature>
<evidence type="ECO:0000256" key="2">
    <source>
        <dbReference type="ARBA" id="ARBA00022737"/>
    </source>
</evidence>
<comment type="caution">
    <text evidence="6">The sequence shown here is derived from an EMBL/GenBank/DDBJ whole genome shotgun (WGS) entry which is preliminary data.</text>
</comment>
<feature type="compositionally biased region" description="Basic and acidic residues" evidence="4">
    <location>
        <begin position="627"/>
        <end position="636"/>
    </location>
</feature>
<feature type="compositionally biased region" description="Low complexity" evidence="4">
    <location>
        <begin position="862"/>
        <end position="877"/>
    </location>
</feature>
<feature type="region of interest" description="Disordered" evidence="4">
    <location>
        <begin position="1134"/>
        <end position="1171"/>
    </location>
</feature>
<evidence type="ECO:0000313" key="7">
    <source>
        <dbReference type="Proteomes" id="UP000521943"/>
    </source>
</evidence>
<feature type="compositionally biased region" description="Low complexity" evidence="4">
    <location>
        <begin position="113"/>
        <end position="126"/>
    </location>
</feature>
<dbReference type="InterPro" id="IPR015943">
    <property type="entry name" value="WD40/YVTN_repeat-like_dom_sf"/>
</dbReference>
<keyword evidence="7" id="KW-1185">Reference proteome</keyword>
<dbReference type="PANTHER" id="PTHR46170">
    <property type="entry name" value="GATOR COMPLEX PROTEIN WDR59"/>
    <property type="match status" value="1"/>
</dbReference>
<dbReference type="SMART" id="SM00320">
    <property type="entry name" value="WD40"/>
    <property type="match status" value="5"/>
</dbReference>
<accession>A0A8H6I4Q8</accession>
<dbReference type="PROSITE" id="PS50082">
    <property type="entry name" value="WD_REPEATS_2"/>
    <property type="match status" value="2"/>
</dbReference>
<feature type="region of interest" description="Disordered" evidence="4">
    <location>
        <begin position="845"/>
        <end position="877"/>
    </location>
</feature>
<feature type="compositionally biased region" description="Polar residues" evidence="4">
    <location>
        <begin position="1266"/>
        <end position="1283"/>
    </location>
</feature>
<feature type="compositionally biased region" description="Basic and acidic residues" evidence="4">
    <location>
        <begin position="645"/>
        <end position="654"/>
    </location>
</feature>
<name>A0A8H6I4Q8_9AGAR</name>
<dbReference type="InterPro" id="IPR049566">
    <property type="entry name" value="WDR59_RTC1-like_RING_Znf"/>
</dbReference>
<feature type="region of interest" description="Disordered" evidence="4">
    <location>
        <begin position="517"/>
        <end position="578"/>
    </location>
</feature>